<dbReference type="InterPro" id="IPR018668">
    <property type="entry name" value="DNA-binding_VF530-like"/>
</dbReference>
<dbReference type="Pfam" id="PF09905">
    <property type="entry name" value="VF530"/>
    <property type="match status" value="1"/>
</dbReference>
<dbReference type="RefSeq" id="WP_189431210.1">
    <property type="nucleotide sequence ID" value="NZ_BNAO01000002.1"/>
</dbReference>
<evidence type="ECO:0000313" key="2">
    <source>
        <dbReference type="Proteomes" id="UP000659697"/>
    </source>
</evidence>
<dbReference type="InterPro" id="IPR036361">
    <property type="entry name" value="SAP_dom_sf"/>
</dbReference>
<accession>A0ABQ3KXN3</accession>
<sequence length="73" mass="8449">MTQPKNPLHGFTLEQIVTALVNHYGWAKLAEQIDINCFKKDPSIKSSLTFLRKTPWAREKTEALFIATKLYQQ</sequence>
<gene>
    <name evidence="1" type="ORF">GCM10010919_11600</name>
</gene>
<evidence type="ECO:0000313" key="1">
    <source>
        <dbReference type="EMBL" id="GHG64766.1"/>
    </source>
</evidence>
<dbReference type="Proteomes" id="UP000659697">
    <property type="component" value="Unassembled WGS sequence"/>
</dbReference>
<dbReference type="EMBL" id="BNAO01000002">
    <property type="protein sequence ID" value="GHG64766.1"/>
    <property type="molecule type" value="Genomic_DNA"/>
</dbReference>
<proteinExistence type="predicted"/>
<dbReference type="Gene3D" id="1.10.720.30">
    <property type="entry name" value="SAP domain"/>
    <property type="match status" value="1"/>
</dbReference>
<name>A0ABQ3KXN3_9ALTE</name>
<evidence type="ECO:0008006" key="3">
    <source>
        <dbReference type="Google" id="ProtNLM"/>
    </source>
</evidence>
<protein>
    <recommendedName>
        <fullName evidence="3">Transporter</fullName>
    </recommendedName>
</protein>
<keyword evidence="2" id="KW-1185">Reference proteome</keyword>
<comment type="caution">
    <text evidence="1">The sequence shown here is derived from an EMBL/GenBank/DDBJ whole genome shotgun (WGS) entry which is preliminary data.</text>
</comment>
<organism evidence="1 2">
    <name type="scientific">Alishewanella longhuensis</name>
    <dbReference type="NCBI Taxonomy" id="1091037"/>
    <lineage>
        <taxon>Bacteria</taxon>
        <taxon>Pseudomonadati</taxon>
        <taxon>Pseudomonadota</taxon>
        <taxon>Gammaproteobacteria</taxon>
        <taxon>Alteromonadales</taxon>
        <taxon>Alteromonadaceae</taxon>
        <taxon>Alishewanella</taxon>
    </lineage>
</organism>
<reference evidence="2" key="1">
    <citation type="journal article" date="2019" name="Int. J. Syst. Evol. Microbiol.">
        <title>The Global Catalogue of Microorganisms (GCM) 10K type strain sequencing project: providing services to taxonomists for standard genome sequencing and annotation.</title>
        <authorList>
            <consortium name="The Broad Institute Genomics Platform"/>
            <consortium name="The Broad Institute Genome Sequencing Center for Infectious Disease"/>
            <person name="Wu L."/>
            <person name="Ma J."/>
        </authorList>
    </citation>
    <scope>NUCLEOTIDE SEQUENCE [LARGE SCALE GENOMIC DNA]</scope>
    <source>
        <strain evidence="2">CGMCC 1.7003</strain>
    </source>
</reference>